<dbReference type="EMBL" id="AJAR01000029">
    <property type="protein sequence ID" value="EOH92483.1"/>
    <property type="molecule type" value="Genomic_DNA"/>
</dbReference>
<dbReference type="STRING" id="155618.RV06_GL001522"/>
<dbReference type="InterPro" id="IPR035992">
    <property type="entry name" value="Ricin_B-like_lectins"/>
</dbReference>
<dbReference type="Pfam" id="PF14200">
    <property type="entry name" value="RicinB_lectin_2"/>
    <property type="match status" value="1"/>
</dbReference>
<dbReference type="FunFam" id="3.80.10.10:FF:000383">
    <property type="entry name" value="Leucine-rich repeat receptor protein kinase EMS1"/>
    <property type="match status" value="1"/>
</dbReference>
<dbReference type="Gene3D" id="2.80.10.50">
    <property type="match status" value="2"/>
</dbReference>
<dbReference type="Pfam" id="PF00560">
    <property type="entry name" value="LRR_1"/>
    <property type="match status" value="1"/>
</dbReference>
<keyword evidence="1" id="KW-0677">Repeat</keyword>
<dbReference type="InterPro" id="IPR001611">
    <property type="entry name" value="Leu-rich_rpt"/>
</dbReference>
<dbReference type="InterPro" id="IPR053213">
    <property type="entry name" value="RLP29"/>
</dbReference>
<dbReference type="Proteomes" id="UP000014197">
    <property type="component" value="Unassembled WGS sequence"/>
</dbReference>
<dbReference type="RefSeq" id="WP_010763159.1">
    <property type="nucleotide sequence ID" value="NZ_KB946316.1"/>
</dbReference>
<evidence type="ECO:0000256" key="1">
    <source>
        <dbReference type="ARBA" id="ARBA00022737"/>
    </source>
</evidence>
<protein>
    <recommendedName>
        <fullName evidence="2">Ricin B lectin domain-containing protein</fullName>
    </recommendedName>
</protein>
<evidence type="ECO:0000313" key="3">
    <source>
        <dbReference type="EMBL" id="EOH92483.1"/>
    </source>
</evidence>
<evidence type="ECO:0000313" key="6">
    <source>
        <dbReference type="Proteomes" id="UP000014197"/>
    </source>
</evidence>
<dbReference type="PATRIC" id="fig|1158608.3.peg.2939"/>
<dbReference type="InterPro" id="IPR000772">
    <property type="entry name" value="Ricin_B_lectin"/>
</dbReference>
<dbReference type="OrthoDB" id="2190536at2"/>
<comment type="caution">
    <text evidence="3">The sequence shown here is derived from an EMBL/GenBank/DDBJ whole genome shotgun (WGS) entry which is preliminary data.</text>
</comment>
<dbReference type="eggNOG" id="COG4886">
    <property type="taxonomic scope" value="Bacteria"/>
</dbReference>
<dbReference type="PANTHER" id="PTHR48009">
    <property type="entry name" value="LEUCINE-RICH REPEAT (LRR) FAMILY PROTEIN"/>
    <property type="match status" value="1"/>
</dbReference>
<keyword evidence="6" id="KW-1185">Reference proteome</keyword>
<sequence>MNKKIVINLIFSIILYVVVWGNPVVVNAQKTLNSNMYVAYSKSNENYVLDISAYTDNLITYSYHGLGNQLFLFNYRSEKDGYIIQAAGNEQKLLKDNSTKNIVTAVKLDKAVNSLSVLEDELIWDIKKVSGNYYSISNRKSGLYITISDLGSNADISLKPFINNVSQLFKIETMLGVYTIRNRYDTEQVWDIQGGVGENRDIIPYSYGGLGKKNQEWFVLYKPNDNDYVLSNAGNKQLIVSQNSASSAATTVLNTLAFTDKYDLKNLLRFSKETAINGDNVVTIRNEQYGSYYTLTDSGTINLQSYISADRTSSEQYKQHWILDKIKELEVPVIDNIKVTGPISGESSTFFAGEKLVVDGRYSDSEFKSFDLYAKYDVNVETLIYKNMPIANGTKIFSTSFDTSNYKDGNHFLEFSARGDGMFQSNRVALKYTIIYPTPIGKPNPQIIKQYTDINSLKVSDFVTDLTDEIGSTIEISELNLDTSIEGDQMAVVSIKNKYKTVKIDVPVTIVPDPIVISEYFENQAWLIGEINKQLSPKKIDKDVYMTDLLKITSIVNRSGADFKGQHIPKTIASLKNLQEIDLKNKYLIGMLPDELGSLSKLKKLSIFGNSFTGEIPRSLSKLEKLEFLAFDDNKLSGTIPPGLENITTLRQIYLNKNNLVGIVPTFNLGPFYNFHIGEMQLTYNDNKSPSFISKVAQYQQSFVVGTNSLSLTGNTNLVIANKEMLIRPFDFADEGFLNLHAQKKDRTNVALYSGHTFKIMNKKSGQVLYNGPEIKNLEIKVNPAEIHQVIMDNADKNPNNIFEFKPNLREYKLSEVPKTMSLDLKIGDLNYQPVKISRDDNLSIFDNRVDNQWQLKVKVYPLQNKTKRLAGDFFYKGSDAIPKILTASSNFHVIESGKSNPNSETIDLGKEWDENRGLFYKQASTANYKDSYTGKLEWQMVDAPNGS</sequence>
<reference evidence="4 6" key="2">
    <citation type="submission" date="2013-03" db="EMBL/GenBank/DDBJ databases">
        <title>The Genome Sequence of Enterococcus haemoperoxidus BAA-382 (PacBio/Illumina hybrid assembly).</title>
        <authorList>
            <consortium name="The Broad Institute Genomics Platform"/>
            <consortium name="The Broad Institute Genome Sequencing Center for Infectious Disease"/>
            <person name="Earl A."/>
            <person name="Russ C."/>
            <person name="Gilmore M."/>
            <person name="Surin D."/>
            <person name="Walker B."/>
            <person name="Young S."/>
            <person name="Zeng Q."/>
            <person name="Gargeya S."/>
            <person name="Fitzgerald M."/>
            <person name="Haas B."/>
            <person name="Abouelleil A."/>
            <person name="Allen A.W."/>
            <person name="Alvarado L."/>
            <person name="Arachchi H.M."/>
            <person name="Berlin A.M."/>
            <person name="Chapman S.B."/>
            <person name="Gainer-Dewar J."/>
            <person name="Goldberg J."/>
            <person name="Griggs A."/>
            <person name="Gujja S."/>
            <person name="Hansen M."/>
            <person name="Howarth C."/>
            <person name="Imamovic A."/>
            <person name="Ireland A."/>
            <person name="Larimer J."/>
            <person name="McCowan C."/>
            <person name="Murphy C."/>
            <person name="Pearson M."/>
            <person name="Poon T.W."/>
            <person name="Priest M."/>
            <person name="Roberts A."/>
            <person name="Saif S."/>
            <person name="Shea T."/>
            <person name="Sisk P."/>
            <person name="Sykes S."/>
            <person name="Wortman J."/>
            <person name="Nusbaum C."/>
            <person name="Birren B."/>
        </authorList>
    </citation>
    <scope>NUCLEOTIDE SEQUENCE [LARGE SCALE GENOMIC DNA]</scope>
    <source>
        <strain evidence="4 6">ATCC BAA-382</strain>
    </source>
</reference>
<dbReference type="PANTHER" id="PTHR48009:SF4">
    <property type="entry name" value="LEUCINE-RICH REPEAT (LRR) FAMILY PROTEIN"/>
    <property type="match status" value="1"/>
</dbReference>
<name>R2QB91_9ENTE</name>
<dbReference type="EMBL" id="ASVY01000002">
    <property type="protein sequence ID" value="EOT61704.1"/>
    <property type="molecule type" value="Genomic_DNA"/>
</dbReference>
<dbReference type="InterPro" id="IPR032675">
    <property type="entry name" value="LRR_dom_sf"/>
</dbReference>
<evidence type="ECO:0000259" key="2">
    <source>
        <dbReference type="Pfam" id="PF14200"/>
    </source>
</evidence>
<gene>
    <name evidence="4" type="ORF">I583_00686</name>
    <name evidence="3" type="ORF">UAW_03003</name>
</gene>
<accession>R2QB91</accession>
<dbReference type="CDD" id="cd00161">
    <property type="entry name" value="beta-trefoil_Ricin-like"/>
    <property type="match status" value="1"/>
</dbReference>
<dbReference type="SUPFAM" id="SSF50370">
    <property type="entry name" value="Ricin B-like lectins"/>
    <property type="match status" value="2"/>
</dbReference>
<proteinExistence type="predicted"/>
<feature type="domain" description="Ricin B lectin" evidence="2">
    <location>
        <begin position="124"/>
        <end position="196"/>
    </location>
</feature>
<dbReference type="SUPFAM" id="SSF52058">
    <property type="entry name" value="L domain-like"/>
    <property type="match status" value="1"/>
</dbReference>
<dbReference type="AlphaFoldDB" id="R2QB91"/>
<evidence type="ECO:0000313" key="5">
    <source>
        <dbReference type="Proteomes" id="UP000013858"/>
    </source>
</evidence>
<reference evidence="3 5" key="1">
    <citation type="submission" date="2013-02" db="EMBL/GenBank/DDBJ databases">
        <title>The Genome Sequence of Enterococcus haemoperoxidus BAA-382.</title>
        <authorList>
            <consortium name="The Broad Institute Genome Sequencing Platform"/>
            <consortium name="The Broad Institute Genome Sequencing Center for Infectious Disease"/>
            <person name="Earl A.M."/>
            <person name="Gilmore M.S."/>
            <person name="Lebreton F."/>
            <person name="Walker B."/>
            <person name="Young S.K."/>
            <person name="Zeng Q."/>
            <person name="Gargeya S."/>
            <person name="Fitzgerald M."/>
            <person name="Haas B."/>
            <person name="Abouelleil A."/>
            <person name="Alvarado L."/>
            <person name="Arachchi H.M."/>
            <person name="Berlin A.M."/>
            <person name="Chapman S.B."/>
            <person name="Dewar J."/>
            <person name="Goldberg J."/>
            <person name="Griggs A."/>
            <person name="Gujja S."/>
            <person name="Hansen M."/>
            <person name="Howarth C."/>
            <person name="Imamovic A."/>
            <person name="Larimer J."/>
            <person name="McCowan C."/>
            <person name="Murphy C."/>
            <person name="Neiman D."/>
            <person name="Pearson M."/>
            <person name="Priest M."/>
            <person name="Roberts A."/>
            <person name="Saif S."/>
            <person name="Shea T."/>
            <person name="Sisk P."/>
            <person name="Sykes S."/>
            <person name="Wortman J."/>
            <person name="Nusbaum C."/>
            <person name="Birren B."/>
        </authorList>
    </citation>
    <scope>NUCLEOTIDE SEQUENCE [LARGE SCALE GENOMIC DNA]</scope>
    <source>
        <strain evidence="3 5">ATCC BAA-382</strain>
    </source>
</reference>
<dbReference type="Gene3D" id="3.80.10.10">
    <property type="entry name" value="Ribonuclease Inhibitor"/>
    <property type="match status" value="1"/>
</dbReference>
<dbReference type="Proteomes" id="UP000013858">
    <property type="component" value="Unassembled WGS sequence"/>
</dbReference>
<evidence type="ECO:0000313" key="4">
    <source>
        <dbReference type="EMBL" id="EOT61704.1"/>
    </source>
</evidence>
<organism evidence="3 5">
    <name type="scientific">Enterococcus haemoperoxidus ATCC BAA-382</name>
    <dbReference type="NCBI Taxonomy" id="1158608"/>
    <lineage>
        <taxon>Bacteria</taxon>
        <taxon>Bacillati</taxon>
        <taxon>Bacillota</taxon>
        <taxon>Bacilli</taxon>
        <taxon>Lactobacillales</taxon>
        <taxon>Enterococcaceae</taxon>
        <taxon>Enterococcus</taxon>
    </lineage>
</organism>